<evidence type="ECO:0000313" key="3">
    <source>
        <dbReference type="Proteomes" id="UP000195402"/>
    </source>
</evidence>
<gene>
    <name evidence="2" type="ORF">BVC80_1433g50</name>
</gene>
<dbReference type="EMBL" id="MVGT01002390">
    <property type="protein sequence ID" value="OVA07999.1"/>
    <property type="molecule type" value="Genomic_DNA"/>
</dbReference>
<reference evidence="2 3" key="1">
    <citation type="journal article" date="2017" name="Mol. Plant">
        <title>The Genome of Medicinal Plant Macleaya cordata Provides New Insights into Benzylisoquinoline Alkaloids Metabolism.</title>
        <authorList>
            <person name="Liu X."/>
            <person name="Liu Y."/>
            <person name="Huang P."/>
            <person name="Ma Y."/>
            <person name="Qing Z."/>
            <person name="Tang Q."/>
            <person name="Cao H."/>
            <person name="Cheng P."/>
            <person name="Zheng Y."/>
            <person name="Yuan Z."/>
            <person name="Zhou Y."/>
            <person name="Liu J."/>
            <person name="Tang Z."/>
            <person name="Zhuo Y."/>
            <person name="Zhang Y."/>
            <person name="Yu L."/>
            <person name="Huang J."/>
            <person name="Yang P."/>
            <person name="Peng Q."/>
            <person name="Zhang J."/>
            <person name="Jiang W."/>
            <person name="Zhang Z."/>
            <person name="Lin K."/>
            <person name="Ro D.K."/>
            <person name="Chen X."/>
            <person name="Xiong X."/>
            <person name="Shang Y."/>
            <person name="Huang S."/>
            <person name="Zeng J."/>
        </authorList>
    </citation>
    <scope>NUCLEOTIDE SEQUENCE [LARGE SCALE GENOMIC DNA]</scope>
    <source>
        <strain evidence="3">cv. BLH2017</strain>
        <tissue evidence="2">Root</tissue>
    </source>
</reference>
<dbReference type="Proteomes" id="UP000195402">
    <property type="component" value="Unassembled WGS sequence"/>
</dbReference>
<sequence length="111" mass="12325">MMMMSSINLGRVWMATSVAVVQGHNHDQEYCFQWNTGLIKSSLDKLSKKSSSSYVDTLAAAGLLGSDFDDESNFHGRTTTHHVIDGSCSKKRKQADESLQKVMYVSCWGQS</sequence>
<dbReference type="PANTHER" id="PTHR33090">
    <property type="entry name" value="DUF3774 DOMAIN PROTEIN-RELATED"/>
    <property type="match status" value="1"/>
</dbReference>
<dbReference type="InParanoid" id="A0A200QC12"/>
<feature type="chain" id="PRO_5012758292" evidence="1">
    <location>
        <begin position="24"/>
        <end position="111"/>
    </location>
</feature>
<evidence type="ECO:0000256" key="1">
    <source>
        <dbReference type="SAM" id="SignalP"/>
    </source>
</evidence>
<accession>A0A200QC12</accession>
<comment type="caution">
    <text evidence="2">The sequence shown here is derived from an EMBL/GenBank/DDBJ whole genome shotgun (WGS) entry which is preliminary data.</text>
</comment>
<keyword evidence="1" id="KW-0732">Signal</keyword>
<organism evidence="2 3">
    <name type="scientific">Macleaya cordata</name>
    <name type="common">Five-seeded plume-poppy</name>
    <name type="synonym">Bocconia cordata</name>
    <dbReference type="NCBI Taxonomy" id="56857"/>
    <lineage>
        <taxon>Eukaryota</taxon>
        <taxon>Viridiplantae</taxon>
        <taxon>Streptophyta</taxon>
        <taxon>Embryophyta</taxon>
        <taxon>Tracheophyta</taxon>
        <taxon>Spermatophyta</taxon>
        <taxon>Magnoliopsida</taxon>
        <taxon>Ranunculales</taxon>
        <taxon>Papaveraceae</taxon>
        <taxon>Papaveroideae</taxon>
        <taxon>Macleaya</taxon>
    </lineage>
</organism>
<dbReference type="Pfam" id="PF12609">
    <property type="entry name" value="DUF3774"/>
    <property type="match status" value="1"/>
</dbReference>
<keyword evidence="3" id="KW-1185">Reference proteome</keyword>
<dbReference type="FunCoup" id="A0A200QC12">
    <property type="interactions" value="44"/>
</dbReference>
<dbReference type="InterPro" id="IPR022251">
    <property type="entry name" value="DUF3774_wound-induced"/>
</dbReference>
<proteinExistence type="predicted"/>
<evidence type="ECO:0000313" key="2">
    <source>
        <dbReference type="EMBL" id="OVA07999.1"/>
    </source>
</evidence>
<dbReference type="OrthoDB" id="1923904at2759"/>
<protein>
    <submittedName>
        <fullName evidence="2">Uncharacterized protein</fullName>
    </submittedName>
</protein>
<name>A0A200QC12_MACCD</name>
<feature type="signal peptide" evidence="1">
    <location>
        <begin position="1"/>
        <end position="23"/>
    </location>
</feature>
<dbReference type="AlphaFoldDB" id="A0A200QC12"/>